<dbReference type="PANTHER" id="PTHR46889">
    <property type="entry name" value="TRANSPOSASE INSF FOR INSERTION SEQUENCE IS3B-RELATED"/>
    <property type="match status" value="1"/>
</dbReference>
<dbReference type="InterPro" id="IPR025948">
    <property type="entry name" value="HTH-like_dom"/>
</dbReference>
<gene>
    <name evidence="2" type="ORF">PAMC26510_05765</name>
</gene>
<feature type="domain" description="HTH-like" evidence="1">
    <location>
        <begin position="31"/>
        <end position="85"/>
    </location>
</feature>
<evidence type="ECO:0000313" key="2">
    <source>
        <dbReference type="EMBL" id="OTP79333.1"/>
    </source>
</evidence>
<dbReference type="PANTHER" id="PTHR46889:SF4">
    <property type="entry name" value="TRANSPOSASE INSO FOR INSERTION SEQUENCE ELEMENT IS911B-RELATED"/>
    <property type="match status" value="1"/>
</dbReference>
<dbReference type="AlphaFoldDB" id="A0A242N6W7"/>
<evidence type="ECO:0000313" key="3">
    <source>
        <dbReference type="Proteomes" id="UP000194546"/>
    </source>
</evidence>
<proteinExistence type="predicted"/>
<protein>
    <submittedName>
        <fullName evidence="2">Mobile element protein</fullName>
    </submittedName>
</protein>
<comment type="caution">
    <text evidence="2">The sequence shown here is derived from an EMBL/GenBank/DDBJ whole genome shotgun (WGS) entry which is preliminary data.</text>
</comment>
<sequence length="122" mass="13980">MLCAVLSVSPSGYRSRKRGGIAQRKRLSDAQMLELIRSVHAQLKGAYGLPRMLKELRARGFPAAKSRVERLMRDNGIWARHKRRYRATTDSNHVLPVAKNLLERKVFASEPNQVWTAHINYV</sequence>
<reference evidence="2 3" key="1">
    <citation type="submission" date="2017-03" db="EMBL/GenBank/DDBJ databases">
        <title>Genome analysis of strain PAMC 26510.</title>
        <authorList>
            <person name="Oh H.-M."/>
            <person name="Yang J.-A."/>
        </authorList>
    </citation>
    <scope>NUCLEOTIDE SEQUENCE [LARGE SCALE GENOMIC DNA]</scope>
    <source>
        <strain evidence="2 3">PAMC 26510</strain>
    </source>
</reference>
<dbReference type="Pfam" id="PF13276">
    <property type="entry name" value="HTH_21"/>
    <property type="match status" value="1"/>
</dbReference>
<organism evidence="2 3">
    <name type="scientific">Caballeronia sordidicola</name>
    <name type="common">Burkholderia sordidicola</name>
    <dbReference type="NCBI Taxonomy" id="196367"/>
    <lineage>
        <taxon>Bacteria</taxon>
        <taxon>Pseudomonadati</taxon>
        <taxon>Pseudomonadota</taxon>
        <taxon>Betaproteobacteria</taxon>
        <taxon>Burkholderiales</taxon>
        <taxon>Burkholderiaceae</taxon>
        <taxon>Caballeronia</taxon>
    </lineage>
</organism>
<evidence type="ECO:0000259" key="1">
    <source>
        <dbReference type="Pfam" id="PF13276"/>
    </source>
</evidence>
<accession>A0A242N6W7</accession>
<dbReference type="Proteomes" id="UP000194546">
    <property type="component" value="Unassembled WGS sequence"/>
</dbReference>
<dbReference type="EMBL" id="NBTY01000028">
    <property type="protein sequence ID" value="OTP79333.1"/>
    <property type="molecule type" value="Genomic_DNA"/>
</dbReference>
<dbReference type="InterPro" id="IPR050900">
    <property type="entry name" value="Transposase_IS3/IS150/IS904"/>
</dbReference>
<name>A0A242N6W7_CABSO</name>